<feature type="domain" description="Sporulation initiation factor Spo0A C-terminal" evidence="1">
    <location>
        <begin position="50"/>
        <end position="153"/>
    </location>
</feature>
<name>A0ABR7ETK9_9FIRM</name>
<evidence type="ECO:0000259" key="1">
    <source>
        <dbReference type="Pfam" id="PF08769"/>
    </source>
</evidence>
<keyword evidence="2" id="KW-0648">Protein biosynthesis</keyword>
<dbReference type="InterPro" id="IPR016032">
    <property type="entry name" value="Sig_transdc_resp-reg_C-effctor"/>
</dbReference>
<dbReference type="Pfam" id="PF08769">
    <property type="entry name" value="Spo0A_C"/>
    <property type="match status" value="1"/>
</dbReference>
<dbReference type="InterPro" id="IPR014879">
    <property type="entry name" value="Spo0A_C"/>
</dbReference>
<sequence length="161" mass="18536">MDESRGKSINVNLKLELQYGERNCFLEGNFQIRTDKENGFIIREDYRQSIRKELQGLGFPSSACGTIYLEEGIFYFIQKQKRQISITKELYPAVAEKYSTNAANVERNIRTTIEKVWTRGNLQRLDDFGSGMIEYKTGRPTNGTVIHTLARKVQESSVQGR</sequence>
<organism evidence="2 3">
    <name type="scientific">Dorea hominis</name>
    <dbReference type="NCBI Taxonomy" id="2763040"/>
    <lineage>
        <taxon>Bacteria</taxon>
        <taxon>Bacillati</taxon>
        <taxon>Bacillota</taxon>
        <taxon>Clostridia</taxon>
        <taxon>Lachnospirales</taxon>
        <taxon>Lachnospiraceae</taxon>
        <taxon>Dorea</taxon>
    </lineage>
</organism>
<dbReference type="InterPro" id="IPR036388">
    <property type="entry name" value="WH-like_DNA-bd_sf"/>
</dbReference>
<evidence type="ECO:0000313" key="3">
    <source>
        <dbReference type="Proteomes" id="UP000647235"/>
    </source>
</evidence>
<dbReference type="GO" id="GO:0003743">
    <property type="term" value="F:translation initiation factor activity"/>
    <property type="evidence" value="ECO:0007669"/>
    <property type="project" value="UniProtKB-KW"/>
</dbReference>
<dbReference type="Gene3D" id="1.10.10.10">
    <property type="entry name" value="Winged helix-like DNA-binding domain superfamily/Winged helix DNA-binding domain"/>
    <property type="match status" value="1"/>
</dbReference>
<dbReference type="SUPFAM" id="SSF46894">
    <property type="entry name" value="C-terminal effector domain of the bipartite response regulators"/>
    <property type="match status" value="1"/>
</dbReference>
<reference evidence="2 3" key="1">
    <citation type="submission" date="2020-08" db="EMBL/GenBank/DDBJ databases">
        <title>Genome public.</title>
        <authorList>
            <person name="Liu C."/>
            <person name="Sun Q."/>
        </authorList>
    </citation>
    <scope>NUCLEOTIDE SEQUENCE [LARGE SCALE GENOMIC DNA]</scope>
    <source>
        <strain evidence="2 3">NSJ-36</strain>
    </source>
</reference>
<evidence type="ECO:0000313" key="2">
    <source>
        <dbReference type="EMBL" id="MBC5664666.1"/>
    </source>
</evidence>
<dbReference type="EMBL" id="JACOOY010000005">
    <property type="protein sequence ID" value="MBC5664666.1"/>
    <property type="molecule type" value="Genomic_DNA"/>
</dbReference>
<protein>
    <submittedName>
        <fullName evidence="2">Sporulation initiation factor Spo0A C-terminal domain-containing protein</fullName>
    </submittedName>
</protein>
<dbReference type="RefSeq" id="WP_021860674.1">
    <property type="nucleotide sequence ID" value="NZ_JACOOY010000005.1"/>
</dbReference>
<comment type="caution">
    <text evidence="2">The sequence shown here is derived from an EMBL/GenBank/DDBJ whole genome shotgun (WGS) entry which is preliminary data.</text>
</comment>
<dbReference type="Proteomes" id="UP000647235">
    <property type="component" value="Unassembled WGS sequence"/>
</dbReference>
<proteinExistence type="predicted"/>
<keyword evidence="2" id="KW-0396">Initiation factor</keyword>
<gene>
    <name evidence="2" type="ORF">H8S07_05150</name>
</gene>
<accession>A0ABR7ETK9</accession>
<keyword evidence="3" id="KW-1185">Reference proteome</keyword>